<organism evidence="2">
    <name type="scientific">Streptococcus pneumoniae</name>
    <dbReference type="NCBI Taxonomy" id="1313"/>
    <lineage>
        <taxon>Bacteria</taxon>
        <taxon>Bacillati</taxon>
        <taxon>Bacillota</taxon>
        <taxon>Bacilli</taxon>
        <taxon>Lactobacillales</taxon>
        <taxon>Streptococcaceae</taxon>
        <taxon>Streptococcus</taxon>
    </lineage>
</organism>
<dbReference type="GO" id="GO:0016791">
    <property type="term" value="F:phosphatase activity"/>
    <property type="evidence" value="ECO:0007669"/>
    <property type="project" value="TreeGrafter"/>
</dbReference>
<proteinExistence type="predicted"/>
<dbReference type="Gene3D" id="3.60.21.10">
    <property type="match status" value="1"/>
</dbReference>
<dbReference type="GO" id="GO:0005737">
    <property type="term" value="C:cytoplasm"/>
    <property type="evidence" value="ECO:0007669"/>
    <property type="project" value="TreeGrafter"/>
</dbReference>
<evidence type="ECO:0000259" key="1">
    <source>
        <dbReference type="Pfam" id="PF00149"/>
    </source>
</evidence>
<dbReference type="EMBL" id="WNHJ01000010">
    <property type="protein sequence ID" value="MTV62551.1"/>
    <property type="molecule type" value="Genomic_DNA"/>
</dbReference>
<reference evidence="3 4" key="3">
    <citation type="submission" date="2019-11" db="EMBL/GenBank/DDBJ databases">
        <title>Growth characteristics of pneumococcus vary with the chemical composition of the capsule and with environmental conditions.</title>
        <authorList>
            <person name="Tothpal A."/>
            <person name="Desobry K."/>
            <person name="Joshi S."/>
            <person name="Wyllie A.L."/>
            <person name="Weinberger D.M."/>
        </authorList>
    </citation>
    <scope>NUCLEOTIDE SEQUENCE [LARGE SCALE GENOMIC DNA]</scope>
    <source>
        <strain evidence="4">pnumococcus22F</strain>
        <strain evidence="3">Pnumococcus22F</strain>
    </source>
</reference>
<name>A0A098APL6_STREE</name>
<dbReference type="InterPro" id="IPR029052">
    <property type="entry name" value="Metallo-depent_PP-like"/>
</dbReference>
<gene>
    <name evidence="3" type="ORF">GM539_03860</name>
</gene>
<reference evidence="2" key="1">
    <citation type="submission" date="2014-04" db="EMBL/GenBank/DDBJ databases">
        <authorList>
            <person name="Croucher N."/>
        </authorList>
    </citation>
    <scope>NUCLEOTIDE SEQUENCE</scope>
    <source>
        <strain evidence="2">RWZJE</strain>
    </source>
</reference>
<sequence length="256" mass="30205">MAIYYSVSDIHGHYNEFIKSLNKIDLSDKQSKLILLGDYIDYGSQSFQVISKIIELEKIYPKQIITLFGNHEEWFYDWLILDNPTASAFPETIKSFFSTEELNYILKTNPNNFETGVRNEIRNNDKYIPFINWFQKRYEDSRYFETENQIFVHAGIDEEANNLWKDLTSPEIFTNKFPITTGRFYKDIISGHFASWEVAKDKSYLGKIYHDSKSHYFIDGDVKNSKTIPVICYDTVKKSYQYSKNTSLLPKKFDRA</sequence>
<accession>A0A098APL6</accession>
<dbReference type="SUPFAM" id="SSF56300">
    <property type="entry name" value="Metallo-dependent phosphatases"/>
    <property type="match status" value="1"/>
</dbReference>
<dbReference type="GO" id="GO:0008803">
    <property type="term" value="F:bis(5'-nucleosyl)-tetraphosphatase (symmetrical) activity"/>
    <property type="evidence" value="ECO:0007669"/>
    <property type="project" value="TreeGrafter"/>
</dbReference>
<evidence type="ECO:0000313" key="4">
    <source>
        <dbReference type="Proteomes" id="UP000474228"/>
    </source>
</evidence>
<dbReference type="EMBL" id="LK020701">
    <property type="protein sequence ID" value="CDQ30474.1"/>
    <property type="molecule type" value="Genomic_DNA"/>
</dbReference>
<dbReference type="GO" id="GO:0110154">
    <property type="term" value="P:RNA decapping"/>
    <property type="evidence" value="ECO:0007669"/>
    <property type="project" value="TreeGrafter"/>
</dbReference>
<evidence type="ECO:0000313" key="3">
    <source>
        <dbReference type="EMBL" id="MTV62551.1"/>
    </source>
</evidence>
<feature type="domain" description="Calcineurin-like phosphoesterase" evidence="1">
    <location>
        <begin position="7"/>
        <end position="180"/>
    </location>
</feature>
<evidence type="ECO:0000313" key="2">
    <source>
        <dbReference type="EMBL" id="CDQ30474.1"/>
    </source>
</evidence>
<dbReference type="Pfam" id="PF00149">
    <property type="entry name" value="Metallophos"/>
    <property type="match status" value="1"/>
</dbReference>
<dbReference type="RefSeq" id="WP_001029528.1">
    <property type="nucleotide sequence ID" value="NZ_AP028605.1"/>
</dbReference>
<reference evidence="2" key="2">
    <citation type="submission" date="2014-10" db="EMBL/GenBank/DDBJ databases">
        <title>Contrasting mechanisms driving short-term and long-term diversification of pneumococci.</title>
        <authorList>
            <person name="Croucher N.J."/>
            <person name="Coupland P.C."/>
            <person name="Stevenson A.E."/>
            <person name="Callendrello A."/>
            <person name="Bentley S.D."/>
            <person name="Hanage W.P."/>
        </authorList>
    </citation>
    <scope>NUCLEOTIDE SEQUENCE</scope>
    <source>
        <strain evidence="2">RWZJE</strain>
    </source>
</reference>
<dbReference type="PANTHER" id="PTHR42850:SF4">
    <property type="entry name" value="ZINC-DEPENDENT ENDOPOLYPHOSPHATASE"/>
    <property type="match status" value="1"/>
</dbReference>
<dbReference type="PANTHER" id="PTHR42850">
    <property type="entry name" value="METALLOPHOSPHOESTERASE"/>
    <property type="match status" value="1"/>
</dbReference>
<dbReference type="InterPro" id="IPR050126">
    <property type="entry name" value="Ap4A_hydrolase"/>
</dbReference>
<dbReference type="InterPro" id="IPR004843">
    <property type="entry name" value="Calcineurin-like_PHP"/>
</dbReference>
<dbReference type="AlphaFoldDB" id="A0A098APL6"/>
<dbReference type="Proteomes" id="UP000474228">
    <property type="component" value="Unassembled WGS sequence"/>
</dbReference>
<protein>
    <submittedName>
        <fullName evidence="2">Putative integrative and conjugative element protein</fullName>
    </submittedName>
    <submittedName>
        <fullName evidence="3">Serine/threonine protein phosphatase</fullName>
    </submittedName>
</protein>